<dbReference type="Pfam" id="PF02548">
    <property type="entry name" value="Pantoate_transf"/>
    <property type="match status" value="1"/>
</dbReference>
<keyword evidence="5" id="KW-0479">Metal-binding</keyword>
<evidence type="ECO:0000256" key="5">
    <source>
        <dbReference type="HAMAP-Rule" id="MF_00156"/>
    </source>
</evidence>
<comment type="subcellular location">
    <subcellularLocation>
        <location evidence="5">Cytoplasm</location>
    </subcellularLocation>
</comment>
<dbReference type="EC" id="2.1.2.11" evidence="5"/>
<evidence type="ECO:0000256" key="1">
    <source>
        <dbReference type="ARBA" id="ARBA00008676"/>
    </source>
</evidence>
<comment type="similarity">
    <text evidence="1 5">Belongs to the PanB family.</text>
</comment>
<comment type="caution">
    <text evidence="7">The sequence shown here is derived from an EMBL/GenBank/DDBJ whole genome shotgun (WGS) entry which is preliminary data.</text>
</comment>
<dbReference type="NCBIfam" id="TIGR00222">
    <property type="entry name" value="panB"/>
    <property type="match status" value="1"/>
</dbReference>
<dbReference type="CDD" id="cd06557">
    <property type="entry name" value="KPHMT-like"/>
    <property type="match status" value="1"/>
</dbReference>
<comment type="cofactor">
    <cofactor evidence="5">
        <name>Mg(2+)</name>
        <dbReference type="ChEBI" id="CHEBI:18420"/>
    </cofactor>
    <text evidence="5">Binds 1 Mg(2+) ion per subunit.</text>
</comment>
<dbReference type="PANTHER" id="PTHR20881:SF0">
    <property type="entry name" value="3-METHYL-2-OXOBUTANOATE HYDROXYMETHYLTRANSFERASE"/>
    <property type="match status" value="1"/>
</dbReference>
<dbReference type="InterPro" id="IPR003700">
    <property type="entry name" value="Pantoate_hydroxy_MeTrfase"/>
</dbReference>
<keyword evidence="3 5" id="KW-0566">Pantothenate biosynthesis</keyword>
<keyword evidence="4 5" id="KW-0808">Transferase</keyword>
<feature type="binding site" evidence="5">
    <location>
        <position position="110"/>
    </location>
    <ligand>
        <name>3-methyl-2-oxobutanoate</name>
        <dbReference type="ChEBI" id="CHEBI:11851"/>
    </ligand>
</feature>
<comment type="subunit">
    <text evidence="2 5">Homodecamer; pentamer of dimers.</text>
</comment>
<keyword evidence="5" id="KW-0460">Magnesium</keyword>
<evidence type="ECO:0000313" key="8">
    <source>
        <dbReference type="Proteomes" id="UP001596501"/>
    </source>
</evidence>
<dbReference type="InterPro" id="IPR015813">
    <property type="entry name" value="Pyrv/PenolPyrv_kinase-like_dom"/>
</dbReference>
<feature type="active site" description="Proton acceptor" evidence="5">
    <location>
        <position position="208"/>
    </location>
</feature>
<keyword evidence="8" id="KW-1185">Reference proteome</keyword>
<proteinExistence type="inferred from homology"/>
<evidence type="ECO:0000256" key="6">
    <source>
        <dbReference type="SAM" id="MobiDB-lite"/>
    </source>
</evidence>
<dbReference type="PANTHER" id="PTHR20881">
    <property type="entry name" value="3-METHYL-2-OXOBUTANOATE HYDROXYMETHYLTRANSFERASE"/>
    <property type="match status" value="1"/>
</dbReference>
<dbReference type="Gene3D" id="3.20.20.60">
    <property type="entry name" value="Phosphoenolpyruvate-binding domains"/>
    <property type="match status" value="1"/>
</dbReference>
<dbReference type="RefSeq" id="WP_382223091.1">
    <property type="nucleotide sequence ID" value="NZ_JBHTCA010000006.1"/>
</dbReference>
<comment type="function">
    <text evidence="5">Catalyzes the reversible reaction in which hydroxymethyl group from 5,10-methylenetetrahydrofolate is transferred onto alpha-ketoisovalerate to form ketopantoate.</text>
</comment>
<comment type="catalytic activity">
    <reaction evidence="5">
        <text>(6R)-5,10-methylene-5,6,7,8-tetrahydrofolate + 3-methyl-2-oxobutanoate + H2O = 2-dehydropantoate + (6S)-5,6,7,8-tetrahydrofolate</text>
        <dbReference type="Rhea" id="RHEA:11824"/>
        <dbReference type="ChEBI" id="CHEBI:11561"/>
        <dbReference type="ChEBI" id="CHEBI:11851"/>
        <dbReference type="ChEBI" id="CHEBI:15377"/>
        <dbReference type="ChEBI" id="CHEBI:15636"/>
        <dbReference type="ChEBI" id="CHEBI:57453"/>
        <dbReference type="EC" id="2.1.2.11"/>
    </reaction>
</comment>
<dbReference type="PIRSF" id="PIRSF000388">
    <property type="entry name" value="Pantoate_hydroxy_MeTrfase"/>
    <property type="match status" value="1"/>
</dbReference>
<feature type="binding site" evidence="5">
    <location>
        <position position="110"/>
    </location>
    <ligand>
        <name>Mg(2+)</name>
        <dbReference type="ChEBI" id="CHEBI:18420"/>
    </ligand>
</feature>
<sequence>MSETSPQTTPYGTLPPASPLAPRKPVSLPRLHDMRARGEKITMLTAYDATFAAVADAAGVDCLLVGDSLGMVCQGLSSTVGVTLDTMRYHTESVVRGLQRVQGTTWVIADLPFGSYHESRELALRSASVLMQAGAHMVKLEGGGWTTETVRFLVERGIPVCAHLGLTPQTVHALGGYRVQGRGDAASERLRTEALALQDAGAAMLVLEMVPATLSAQLTNELTRCATIGIGAGKGTAGQVLVMHDMLGINLGKNPKFVRNFMIGQDSVRAAMAAFVAAVKDGSFPDDALHAW</sequence>
<feature type="binding site" evidence="5">
    <location>
        <begin position="67"/>
        <end position="68"/>
    </location>
    <ligand>
        <name>3-methyl-2-oxobutanoate</name>
        <dbReference type="ChEBI" id="CHEBI:11851"/>
    </ligand>
</feature>
<feature type="region of interest" description="Disordered" evidence="6">
    <location>
        <begin position="1"/>
        <end position="26"/>
    </location>
</feature>
<feature type="binding site" evidence="5">
    <location>
        <position position="139"/>
    </location>
    <ligand>
        <name>3-methyl-2-oxobutanoate</name>
        <dbReference type="ChEBI" id="CHEBI:11851"/>
    </ligand>
</feature>
<dbReference type="Proteomes" id="UP001596501">
    <property type="component" value="Unassembled WGS sequence"/>
</dbReference>
<comment type="pathway">
    <text evidence="5">Cofactor biosynthesis; (R)-pantothenate biosynthesis; (R)-pantoate from 3-methyl-2-oxobutanoate: step 1/2.</text>
</comment>
<feature type="compositionally biased region" description="Polar residues" evidence="6">
    <location>
        <begin position="1"/>
        <end position="11"/>
    </location>
</feature>
<dbReference type="EMBL" id="JBHTCA010000006">
    <property type="protein sequence ID" value="MFC7409417.1"/>
    <property type="molecule type" value="Genomic_DNA"/>
</dbReference>
<protein>
    <recommendedName>
        <fullName evidence="5">3-methyl-2-oxobutanoate hydroxymethyltransferase</fullName>
        <ecNumber evidence="5">2.1.2.11</ecNumber>
    </recommendedName>
    <alternativeName>
        <fullName evidence="5">Ketopantoate hydroxymethyltransferase</fullName>
        <shortName evidence="5">KPHMT</shortName>
    </alternativeName>
</protein>
<evidence type="ECO:0000313" key="7">
    <source>
        <dbReference type="EMBL" id="MFC7409417.1"/>
    </source>
</evidence>
<feature type="binding site" evidence="5">
    <location>
        <position position="141"/>
    </location>
    <ligand>
        <name>Mg(2+)</name>
        <dbReference type="ChEBI" id="CHEBI:18420"/>
    </ligand>
</feature>
<organism evidence="7 8">
    <name type="scientific">Hydrogenophaga atypica</name>
    <dbReference type="NCBI Taxonomy" id="249409"/>
    <lineage>
        <taxon>Bacteria</taxon>
        <taxon>Pseudomonadati</taxon>
        <taxon>Pseudomonadota</taxon>
        <taxon>Betaproteobacteria</taxon>
        <taxon>Burkholderiales</taxon>
        <taxon>Comamonadaceae</taxon>
        <taxon>Hydrogenophaga</taxon>
    </lineage>
</organism>
<dbReference type="SUPFAM" id="SSF51621">
    <property type="entry name" value="Phosphoenolpyruvate/pyruvate domain"/>
    <property type="match status" value="1"/>
</dbReference>
<evidence type="ECO:0000256" key="4">
    <source>
        <dbReference type="ARBA" id="ARBA00022679"/>
    </source>
</evidence>
<gene>
    <name evidence="5 7" type="primary">panB</name>
    <name evidence="7" type="ORF">ACFQPB_11150</name>
</gene>
<dbReference type="NCBIfam" id="NF001452">
    <property type="entry name" value="PRK00311.1"/>
    <property type="match status" value="1"/>
</dbReference>
<dbReference type="GO" id="GO:0003864">
    <property type="term" value="F:3-methyl-2-oxobutanoate hydroxymethyltransferase activity"/>
    <property type="evidence" value="ECO:0007669"/>
    <property type="project" value="UniProtKB-EC"/>
</dbReference>
<accession>A0ABW2QMJ6</accession>
<dbReference type="InterPro" id="IPR040442">
    <property type="entry name" value="Pyrv_kinase-like_dom_sf"/>
</dbReference>
<keyword evidence="5" id="KW-0963">Cytoplasm</keyword>
<evidence type="ECO:0000256" key="3">
    <source>
        <dbReference type="ARBA" id="ARBA00022655"/>
    </source>
</evidence>
<evidence type="ECO:0000256" key="2">
    <source>
        <dbReference type="ARBA" id="ARBA00011424"/>
    </source>
</evidence>
<name>A0ABW2QMJ6_9BURK</name>
<feature type="binding site" evidence="5">
    <location>
        <position position="67"/>
    </location>
    <ligand>
        <name>Mg(2+)</name>
        <dbReference type="ChEBI" id="CHEBI:18420"/>
    </ligand>
</feature>
<dbReference type="HAMAP" id="MF_00156">
    <property type="entry name" value="PanB"/>
    <property type="match status" value="1"/>
</dbReference>
<reference evidence="8" key="1">
    <citation type="journal article" date="2019" name="Int. J. Syst. Evol. Microbiol.">
        <title>The Global Catalogue of Microorganisms (GCM) 10K type strain sequencing project: providing services to taxonomists for standard genome sequencing and annotation.</title>
        <authorList>
            <consortium name="The Broad Institute Genomics Platform"/>
            <consortium name="The Broad Institute Genome Sequencing Center for Infectious Disease"/>
            <person name="Wu L."/>
            <person name="Ma J."/>
        </authorList>
    </citation>
    <scope>NUCLEOTIDE SEQUENCE [LARGE SCALE GENOMIC DNA]</scope>
    <source>
        <strain evidence="8">CGMCC 1.12371</strain>
    </source>
</reference>